<evidence type="ECO:0008006" key="3">
    <source>
        <dbReference type="Google" id="ProtNLM"/>
    </source>
</evidence>
<protein>
    <recommendedName>
        <fullName evidence="3">SHOCT domain-containing protein</fullName>
    </recommendedName>
</protein>
<accession>A0A1W1X0S8</accession>
<keyword evidence="2" id="KW-1185">Reference proteome</keyword>
<reference evidence="1 2" key="1">
    <citation type="submission" date="2017-04" db="EMBL/GenBank/DDBJ databases">
        <authorList>
            <person name="Afonso C.L."/>
            <person name="Miller P.J."/>
            <person name="Scott M.A."/>
            <person name="Spackman E."/>
            <person name="Goraichik I."/>
            <person name="Dimitrov K.M."/>
            <person name="Suarez D.L."/>
            <person name="Swayne D.E."/>
        </authorList>
    </citation>
    <scope>NUCLEOTIDE SEQUENCE [LARGE SCALE GENOMIC DNA]</scope>
    <source>
        <strain evidence="1 2">DSM 12555</strain>
    </source>
</reference>
<name>A0A1W1X0S8_9CLOT</name>
<evidence type="ECO:0000313" key="1">
    <source>
        <dbReference type="EMBL" id="SMC17328.1"/>
    </source>
</evidence>
<evidence type="ECO:0000313" key="2">
    <source>
        <dbReference type="Proteomes" id="UP000192468"/>
    </source>
</evidence>
<gene>
    <name evidence="1" type="ORF">SAMN02745134_00297</name>
</gene>
<proteinExistence type="predicted"/>
<dbReference type="AlphaFoldDB" id="A0A1W1X0S8"/>
<dbReference type="EMBL" id="FWXH01000002">
    <property type="protein sequence ID" value="SMC17328.1"/>
    <property type="molecule type" value="Genomic_DNA"/>
</dbReference>
<dbReference type="RefSeq" id="WP_176212576.1">
    <property type="nucleotide sequence ID" value="NZ_FWXH01000002.1"/>
</dbReference>
<organism evidence="1 2">
    <name type="scientific">Clostridium acidisoli DSM 12555</name>
    <dbReference type="NCBI Taxonomy" id="1121291"/>
    <lineage>
        <taxon>Bacteria</taxon>
        <taxon>Bacillati</taxon>
        <taxon>Bacillota</taxon>
        <taxon>Clostridia</taxon>
        <taxon>Eubacteriales</taxon>
        <taxon>Clostridiaceae</taxon>
        <taxon>Clostridium</taxon>
    </lineage>
</organism>
<dbReference type="Proteomes" id="UP000192468">
    <property type="component" value="Unassembled WGS sequence"/>
</dbReference>
<sequence length="52" mass="6383">MENDVKKYENDIKNLCNDMIYLLDKLKFKGMIDNDEYEKNIYEKKKFLDKNS</sequence>